<dbReference type="GO" id="GO:0016829">
    <property type="term" value="F:lyase activity"/>
    <property type="evidence" value="ECO:0007669"/>
    <property type="project" value="UniProtKB-KW"/>
</dbReference>
<reference evidence="3 4" key="1">
    <citation type="submission" date="2018-07" db="EMBL/GenBank/DDBJ databases">
        <title>Dyadobacter roseus sp. nov., isolated from rose rhizosphere soil.</title>
        <authorList>
            <person name="Chen L."/>
        </authorList>
    </citation>
    <scope>NUCLEOTIDE SEQUENCE [LARGE SCALE GENOMIC DNA]</scope>
    <source>
        <strain evidence="3 4">RS19</strain>
    </source>
</reference>
<evidence type="ECO:0000259" key="2">
    <source>
        <dbReference type="Pfam" id="PF19815"/>
    </source>
</evidence>
<feature type="domain" description="DUF6298" evidence="2">
    <location>
        <begin position="469"/>
        <end position="952"/>
    </location>
</feature>
<dbReference type="Gene3D" id="2.160.20.10">
    <property type="entry name" value="Single-stranded right-handed beta-helix, Pectin lyase-like"/>
    <property type="match status" value="1"/>
</dbReference>
<comment type="caution">
    <text evidence="3">The sequence shown here is derived from an EMBL/GenBank/DDBJ whole genome shotgun (WGS) entry which is preliminary data.</text>
</comment>
<gene>
    <name evidence="3" type="ORF">DSL64_27750</name>
</gene>
<dbReference type="SUPFAM" id="SSF51126">
    <property type="entry name" value="Pectin lyase-like"/>
    <property type="match status" value="1"/>
</dbReference>
<feature type="signal peptide" evidence="1">
    <location>
        <begin position="1"/>
        <end position="18"/>
    </location>
</feature>
<name>A0A3D8Y2S4_9BACT</name>
<feature type="chain" id="PRO_5017584332" evidence="1">
    <location>
        <begin position="19"/>
        <end position="1036"/>
    </location>
</feature>
<evidence type="ECO:0000313" key="3">
    <source>
        <dbReference type="EMBL" id="REA55723.1"/>
    </source>
</evidence>
<keyword evidence="1" id="KW-0732">Signal</keyword>
<evidence type="ECO:0000256" key="1">
    <source>
        <dbReference type="SAM" id="SignalP"/>
    </source>
</evidence>
<dbReference type="InterPro" id="IPR046265">
    <property type="entry name" value="DUF6298"/>
</dbReference>
<dbReference type="EMBL" id="QNUL01000044">
    <property type="protein sequence ID" value="REA55723.1"/>
    <property type="molecule type" value="Genomic_DNA"/>
</dbReference>
<dbReference type="InterPro" id="IPR012334">
    <property type="entry name" value="Pectin_lyas_fold"/>
</dbReference>
<accession>A0A3D8Y2S4</accession>
<dbReference type="InterPro" id="IPR011050">
    <property type="entry name" value="Pectin_lyase_fold/virulence"/>
</dbReference>
<dbReference type="Proteomes" id="UP000256373">
    <property type="component" value="Unassembled WGS sequence"/>
</dbReference>
<sequence>MRRILLLVCIFLSGNAYAQKNTKPKSPVSVSQTGKLVYQPDSVGNRIVDFSHCGYMSGNKPIENVQVKIVVNTNGGDATATIQRAIDYVASLKPDSLGFRGAVLLGRGIFKLEGSLLMRYSGVVLRGSGAGEKGTVLLGAGTSRETVIQFIGKTDKIAAKSIPVTDQYVPVNASCFTLTANHGLKKGDIILIKRPSTKEWISALKMEQFGGETAWLGWKPSQRDIVWQREVVGVEADKIAIDAPLTTAIEKRFGGAAVSVIQQRGHINHSGIENLSIHSEFDHKNPKDEDHRWMGITFENTENAWVRQVNFKHLAGSAVAIYETCSKITVQDCKSVEPVSEIGGQRRYTFYTQGQQTLFERCYAENGYHDFATGFCAAGPNAFVQCQSVQANSFSGATDSWASGTLYDNVHIDGQALSLKNRGQDGQGAGWSAANSVIWQSSASRVENFSPPGAANYVFGVWSEFAGDGYWESNNEHIKPASLYYAQLKDRLGERITHLMPVESEASSSPNPQQAAELTKLANEPLLQLKDWIDQAGQRNPVPTEIPDNVKLADWIKPVSLADTKQKGLAVKKGILVNADGILTGGRMDVPWWRGSLRPQDVAQAKPHITRFVPGRSGTGYTDIITEVVDTMVKKHLTVLDHNYGLWYDRRRDDHERIRRIDANVWPPFYEQPFARSGQGHAYDQLSKYDLTHYNTWYWKRLQDFAATASQKGLVLYHQNYFQHNILEAGAHYADFPWRTANNINQTGFAEPAPYAGDKRIFLAEQFYDTTNIVRKQLHRAYIRQCLDNFRDINAVIQFISAEYTGPMSFVQFWLNVIGEWEAEKKSNALAALSTTKDVQDAILADSKYASLVDIIDIRYWHKKADSGYYAPEGGQNLAPRQHARIMKSGKVDFHSVYEAVSEYRQKYPDKAVLYSGTGAQANGWAVLMAGGSIADVPAFSDKTISSGLTQMYHSEVIQSGQTYSLSDPGNALLIYHTGKEPVKVDLKNFSGKALVRAVHSKTGVVDQKASTINAKEGAIVKGTSGEPVILWITKK</sequence>
<dbReference type="Pfam" id="PF19815">
    <property type="entry name" value="DUF6298"/>
    <property type="match status" value="1"/>
</dbReference>
<keyword evidence="4" id="KW-1185">Reference proteome</keyword>
<dbReference type="AlphaFoldDB" id="A0A3D8Y2S4"/>
<keyword evidence="3" id="KW-0456">Lyase</keyword>
<dbReference type="RefSeq" id="WP_115834230.1">
    <property type="nucleotide sequence ID" value="NZ_QNUL01000044.1"/>
</dbReference>
<protein>
    <submittedName>
        <fullName evidence="3">Pectate lyase</fullName>
    </submittedName>
</protein>
<proteinExistence type="predicted"/>
<organism evidence="3 4">
    <name type="scientific">Dyadobacter luteus</name>
    <dbReference type="NCBI Taxonomy" id="2259619"/>
    <lineage>
        <taxon>Bacteria</taxon>
        <taxon>Pseudomonadati</taxon>
        <taxon>Bacteroidota</taxon>
        <taxon>Cytophagia</taxon>
        <taxon>Cytophagales</taxon>
        <taxon>Spirosomataceae</taxon>
        <taxon>Dyadobacter</taxon>
    </lineage>
</organism>
<dbReference type="OrthoDB" id="5488826at2"/>
<evidence type="ECO:0000313" key="4">
    <source>
        <dbReference type="Proteomes" id="UP000256373"/>
    </source>
</evidence>